<keyword evidence="1" id="KW-0378">Hydrolase</keyword>
<dbReference type="EMBL" id="PGTZ01000001">
    <property type="protein sequence ID" value="PJI95295.1"/>
    <property type="molecule type" value="Genomic_DNA"/>
</dbReference>
<dbReference type="PANTHER" id="PTHR19288:SF95">
    <property type="entry name" value="D-GLYCEROL 3-PHOSPHATE PHOSPHATASE"/>
    <property type="match status" value="1"/>
</dbReference>
<dbReference type="GO" id="GO:0005737">
    <property type="term" value="C:cytoplasm"/>
    <property type="evidence" value="ECO:0007669"/>
    <property type="project" value="TreeGrafter"/>
</dbReference>
<organism evidence="1 2">
    <name type="scientific">Luteimicrobium subarcticum</name>
    <dbReference type="NCBI Taxonomy" id="620910"/>
    <lineage>
        <taxon>Bacteria</taxon>
        <taxon>Bacillati</taxon>
        <taxon>Actinomycetota</taxon>
        <taxon>Actinomycetes</taxon>
        <taxon>Micrococcales</taxon>
        <taxon>Luteimicrobium</taxon>
    </lineage>
</organism>
<dbReference type="NCBIfam" id="TIGR01460">
    <property type="entry name" value="HAD-SF-IIA"/>
    <property type="match status" value="1"/>
</dbReference>
<sequence length="338" mass="34964">MTTSTLRASTGPLAAQHDLALVDLDGVVYRGAHAVEHAPETLMRLRGAGLGLVFVTNNASREPGTVADQLSGLGLATRPDEVFTSAQAGAALLRRRLEPGARVLVVGGPGLRTAVREAGLVEVASSDEEPAAVVQGFSPDLSWADLAEASYAVARGAWHVATNRDLSIPTGRGTAPGNGTLVAAVVAATGVEPVSAGKPEPDMYRIAVDRAQASSPLVIGDRLDTDLAGARSAGYPGLLVLTGVHRVREAVLAVPGERPDYLGADLRALDDVHEVPEQRDGWWTLGGAAARVADGRLDLSGDPDVDLARCACVAAWAAVDAGEELDRDTAPTFAVRTD</sequence>
<dbReference type="Pfam" id="PF13344">
    <property type="entry name" value="Hydrolase_6"/>
    <property type="match status" value="1"/>
</dbReference>
<dbReference type="OrthoDB" id="3400930at2"/>
<dbReference type="PANTHER" id="PTHR19288">
    <property type="entry name" value="4-NITROPHENYLPHOSPHATASE-RELATED"/>
    <property type="match status" value="1"/>
</dbReference>
<dbReference type="RefSeq" id="WP_100348303.1">
    <property type="nucleotide sequence ID" value="NZ_PGTZ01000001.1"/>
</dbReference>
<dbReference type="NCBIfam" id="TIGR01549">
    <property type="entry name" value="HAD-SF-IA-v1"/>
    <property type="match status" value="1"/>
</dbReference>
<protein>
    <submittedName>
        <fullName evidence="1">HAD superfamily hydrolase (TIGR01450 family)/HAD superfamily hydrolase (TIGR01549 family)</fullName>
    </submittedName>
</protein>
<dbReference type="Proteomes" id="UP000231586">
    <property type="component" value="Unassembled WGS sequence"/>
</dbReference>
<name>A0A2M8WWJ8_9MICO</name>
<dbReference type="GO" id="GO:0016791">
    <property type="term" value="F:phosphatase activity"/>
    <property type="evidence" value="ECO:0007669"/>
    <property type="project" value="TreeGrafter"/>
</dbReference>
<reference evidence="1 2" key="1">
    <citation type="submission" date="2017-11" db="EMBL/GenBank/DDBJ databases">
        <title>Genomic Encyclopedia of Archaeal and Bacterial Type Strains, Phase II (KMG-II): From Individual Species to Whole Genera.</title>
        <authorList>
            <person name="Goeker M."/>
        </authorList>
    </citation>
    <scope>NUCLEOTIDE SEQUENCE [LARGE SCALE GENOMIC DNA]</scope>
    <source>
        <strain evidence="1 2">DSM 22413</strain>
    </source>
</reference>
<evidence type="ECO:0000313" key="2">
    <source>
        <dbReference type="Proteomes" id="UP000231586"/>
    </source>
</evidence>
<dbReference type="SUPFAM" id="SSF56784">
    <property type="entry name" value="HAD-like"/>
    <property type="match status" value="1"/>
</dbReference>
<dbReference type="InterPro" id="IPR023214">
    <property type="entry name" value="HAD_sf"/>
</dbReference>
<dbReference type="InterPro" id="IPR006357">
    <property type="entry name" value="HAD-SF_hydro_IIA"/>
</dbReference>
<evidence type="ECO:0000313" key="1">
    <source>
        <dbReference type="EMBL" id="PJI95295.1"/>
    </source>
</evidence>
<dbReference type="AlphaFoldDB" id="A0A2M8WWJ8"/>
<dbReference type="Gene3D" id="3.40.50.1000">
    <property type="entry name" value="HAD superfamily/HAD-like"/>
    <property type="match status" value="2"/>
</dbReference>
<accession>A0A2M8WWJ8</accession>
<comment type="caution">
    <text evidence="1">The sequence shown here is derived from an EMBL/GenBank/DDBJ whole genome shotgun (WGS) entry which is preliminary data.</text>
</comment>
<dbReference type="InterPro" id="IPR036412">
    <property type="entry name" value="HAD-like_sf"/>
</dbReference>
<dbReference type="Pfam" id="PF13242">
    <property type="entry name" value="Hydrolase_like"/>
    <property type="match status" value="1"/>
</dbReference>
<proteinExistence type="predicted"/>
<keyword evidence="2" id="KW-1185">Reference proteome</keyword>
<gene>
    <name evidence="1" type="ORF">CLV34_0059</name>
</gene>
<dbReference type="InterPro" id="IPR006439">
    <property type="entry name" value="HAD-SF_hydro_IA"/>
</dbReference>